<gene>
    <name evidence="1" type="ORF">TNCV_2396511</name>
</gene>
<protein>
    <submittedName>
        <fullName evidence="1">Uncharacterized protein</fullName>
    </submittedName>
</protein>
<keyword evidence="2" id="KW-1185">Reference proteome</keyword>
<comment type="caution">
    <text evidence="1">The sequence shown here is derived from an EMBL/GenBank/DDBJ whole genome shotgun (WGS) entry which is preliminary data.</text>
</comment>
<reference evidence="1" key="1">
    <citation type="submission" date="2020-08" db="EMBL/GenBank/DDBJ databases">
        <title>Multicomponent nature underlies the extraordinary mechanical properties of spider dragline silk.</title>
        <authorList>
            <person name="Kono N."/>
            <person name="Nakamura H."/>
            <person name="Mori M."/>
            <person name="Yoshida Y."/>
            <person name="Ohtoshi R."/>
            <person name="Malay A.D."/>
            <person name="Moran D.A.P."/>
            <person name="Tomita M."/>
            <person name="Numata K."/>
            <person name="Arakawa K."/>
        </authorList>
    </citation>
    <scope>NUCLEOTIDE SEQUENCE</scope>
</reference>
<evidence type="ECO:0000313" key="2">
    <source>
        <dbReference type="Proteomes" id="UP000887159"/>
    </source>
</evidence>
<name>A0A8X6SR40_TRICX</name>
<evidence type="ECO:0000313" key="1">
    <source>
        <dbReference type="EMBL" id="GFY18422.1"/>
    </source>
</evidence>
<dbReference type="AlphaFoldDB" id="A0A8X6SR40"/>
<accession>A0A8X6SR40</accession>
<proteinExistence type="predicted"/>
<organism evidence="1 2">
    <name type="scientific">Trichonephila clavipes</name>
    <name type="common">Golden silk orbweaver</name>
    <name type="synonym">Nephila clavipes</name>
    <dbReference type="NCBI Taxonomy" id="2585209"/>
    <lineage>
        <taxon>Eukaryota</taxon>
        <taxon>Metazoa</taxon>
        <taxon>Ecdysozoa</taxon>
        <taxon>Arthropoda</taxon>
        <taxon>Chelicerata</taxon>
        <taxon>Arachnida</taxon>
        <taxon>Araneae</taxon>
        <taxon>Araneomorphae</taxon>
        <taxon>Entelegynae</taxon>
        <taxon>Araneoidea</taxon>
        <taxon>Nephilidae</taxon>
        <taxon>Trichonephila</taxon>
    </lineage>
</organism>
<dbReference type="Proteomes" id="UP000887159">
    <property type="component" value="Unassembled WGS sequence"/>
</dbReference>
<sequence>MVLFHFTGADPSVWNGSYKRRSHPARHPRHLIMVQNYEVRRQKPSIGSNIIRGPSAVAKAWLRRVRVPLKKMLKSVDET</sequence>
<dbReference type="EMBL" id="BMAU01021349">
    <property type="protein sequence ID" value="GFY18422.1"/>
    <property type="molecule type" value="Genomic_DNA"/>
</dbReference>